<feature type="region of interest" description="Disordered" evidence="1">
    <location>
        <begin position="709"/>
        <end position="738"/>
    </location>
</feature>
<feature type="region of interest" description="Disordered" evidence="1">
    <location>
        <begin position="380"/>
        <end position="439"/>
    </location>
</feature>
<name>A0A8T8SMU5_9BASI</name>
<feature type="compositionally biased region" description="Acidic residues" evidence="1">
    <location>
        <begin position="66"/>
        <end position="77"/>
    </location>
</feature>
<feature type="region of interest" description="Disordered" evidence="1">
    <location>
        <begin position="58"/>
        <end position="132"/>
    </location>
</feature>
<organism evidence="2 3">
    <name type="scientific">Tilletia indica</name>
    <dbReference type="NCBI Taxonomy" id="43049"/>
    <lineage>
        <taxon>Eukaryota</taxon>
        <taxon>Fungi</taxon>
        <taxon>Dikarya</taxon>
        <taxon>Basidiomycota</taxon>
        <taxon>Ustilaginomycotina</taxon>
        <taxon>Exobasidiomycetes</taxon>
        <taxon>Tilletiales</taxon>
        <taxon>Tilletiaceae</taxon>
        <taxon>Tilletia</taxon>
    </lineage>
</organism>
<sequence>MASRASTSASSRSSSSITARGSVHSLKISLPSKLVKEKSANSKCKAFVKASRLAAPEPVACFDETRTDDEEEPEDGSGSDLEHALGDFSGDESENSEIEILDDEEDDYDGGQPVRHRPASTSKKVKSSSQVSTPIIKQDVKTKVAVAGRTARTQWRQEMAEMKTEMAKVTTVVLALQRAIETTVQVGCACKGDKASSSADSRYAEAMAASSSVLIASSAQEYSELSGVTVSDDVLFTLEDARKALLQHKRITDKTLVELPFSTAIPPEFSTRTRNGEIVTKERMNKIRAVVREMCAILEDLPDKRKPEADGTVKTRGLQYHRYHYRTILAQVVDKIVTAVPELQLCEDNWKTYNLIARRLKSLAEKDDRREKLFVVKKEQDKVKKEREGEEANDDDEVALGSEIPDEVESVPSKGKAKEISSRKPRTTSKKNATTSEATTTIISDAARPKARQKKGINAANLDDIQNRLLANSVSTETTTNFHKPAPDPTTLPSGLTPTFNEVGIVSRHAHPGRAPSPSPSTHSYSRPLPSLGSLLQTAMKVAVFSFPHPFLVLVCDLTVFSLPCRTLHTDLQDPSRASSNRMIGNRNSLNSLSPTAILKLTIARETTTSITPNCIKSQATVIKSQATVAFILTRKVKSTATTTTKLKVNVTIKTPTACPHHLAILSDHLPTATNEMRHSHSSTRAPSLVIRASPSLTRVHQLHMHVSQGFQPSGSNQSLRLSNPSDTHDSREHDPDALDDISLRNAAPARLELSVSAYTHDCTTSSALIAPVLNLFLHLASSSDIGHIDLFATLASDSIASNESDLLPSDFNNFNGQSAVPSQSSPFSLSDAKVLLHRLFACVRTLIQCSFGDLVSLSTSRWLDSRQLDLLCFWSEMSAVDYVNTSFSPSSGSGLSIVRLSSFIDLSHITYWPPHSRLGLSWRTCCFAFRDALLLFHYPVSSHCPDPRDTPLCSPNGFTMICFPNSTACLSELVRAWLARLANVTSEMPPFLPV</sequence>
<proteinExistence type="predicted"/>
<reference evidence="2" key="2">
    <citation type="journal article" date="2019" name="IMA Fungus">
        <title>Genome sequencing and comparison of five Tilletia species to identify candidate genes for the detection of regulated species infecting wheat.</title>
        <authorList>
            <person name="Nguyen H.D.T."/>
            <person name="Sultana T."/>
            <person name="Kesanakurti P."/>
            <person name="Hambleton S."/>
        </authorList>
    </citation>
    <scope>NUCLEOTIDE SEQUENCE</scope>
    <source>
        <strain evidence="2">DAOMC 236416</strain>
    </source>
</reference>
<feature type="compositionally biased region" description="Acidic residues" evidence="1">
    <location>
        <begin position="391"/>
        <end position="409"/>
    </location>
</feature>
<keyword evidence="3" id="KW-1185">Reference proteome</keyword>
<comment type="caution">
    <text evidence="2">The sequence shown here is derived from an EMBL/GenBank/DDBJ whole genome shotgun (WGS) entry which is preliminary data.</text>
</comment>
<dbReference type="EMBL" id="LWDF02000715">
    <property type="protein sequence ID" value="KAE8244049.1"/>
    <property type="molecule type" value="Genomic_DNA"/>
</dbReference>
<dbReference type="AlphaFoldDB" id="A0A8T8SMU5"/>
<protein>
    <submittedName>
        <fullName evidence="2">Uncharacterized protein</fullName>
    </submittedName>
</protein>
<feature type="compositionally biased region" description="Acidic residues" evidence="1">
    <location>
        <begin position="89"/>
        <end position="109"/>
    </location>
</feature>
<feature type="compositionally biased region" description="Basic and acidic residues" evidence="1">
    <location>
        <begin position="380"/>
        <end position="390"/>
    </location>
</feature>
<accession>A0A8T8SMU5</accession>
<evidence type="ECO:0000313" key="3">
    <source>
        <dbReference type="Proteomes" id="UP000077521"/>
    </source>
</evidence>
<reference evidence="2" key="1">
    <citation type="submission" date="2016-04" db="EMBL/GenBank/DDBJ databases">
        <authorList>
            <person name="Nguyen H.D."/>
            <person name="Samba Siva P."/>
            <person name="Cullis J."/>
            <person name="Levesque C.A."/>
            <person name="Hambleton S."/>
        </authorList>
    </citation>
    <scope>NUCLEOTIDE SEQUENCE</scope>
    <source>
        <strain evidence="2">DAOMC 236416</strain>
    </source>
</reference>
<evidence type="ECO:0000313" key="2">
    <source>
        <dbReference type="EMBL" id="KAE8244049.1"/>
    </source>
</evidence>
<feature type="compositionally biased region" description="Basic and acidic residues" evidence="1">
    <location>
        <begin position="727"/>
        <end position="737"/>
    </location>
</feature>
<feature type="compositionally biased region" description="Low complexity" evidence="1">
    <location>
        <begin position="1"/>
        <end position="22"/>
    </location>
</feature>
<dbReference type="Proteomes" id="UP000077521">
    <property type="component" value="Unassembled WGS sequence"/>
</dbReference>
<feature type="compositionally biased region" description="Low complexity" evidence="1">
    <location>
        <begin position="430"/>
        <end position="439"/>
    </location>
</feature>
<feature type="region of interest" description="Disordered" evidence="1">
    <location>
        <begin position="1"/>
        <end position="23"/>
    </location>
</feature>
<feature type="compositionally biased region" description="Basic residues" evidence="1">
    <location>
        <begin position="114"/>
        <end position="126"/>
    </location>
</feature>
<evidence type="ECO:0000256" key="1">
    <source>
        <dbReference type="SAM" id="MobiDB-lite"/>
    </source>
</evidence>
<feature type="compositionally biased region" description="Polar residues" evidence="1">
    <location>
        <begin position="709"/>
        <end position="726"/>
    </location>
</feature>
<gene>
    <name evidence="2" type="ORF">A4X13_0g6839</name>
</gene>